<dbReference type="GO" id="GO:0061617">
    <property type="term" value="C:MICOS complex"/>
    <property type="evidence" value="ECO:0007669"/>
    <property type="project" value="TreeGrafter"/>
</dbReference>
<comment type="subunit">
    <text evidence="7">Component of the mitochondrial contact site and cristae organizing system (MICOS) complex.</text>
</comment>
<dbReference type="InterPro" id="IPR019133">
    <property type="entry name" value="MIC60"/>
</dbReference>
<dbReference type="GO" id="GO:0042407">
    <property type="term" value="P:cristae formation"/>
    <property type="evidence" value="ECO:0007669"/>
    <property type="project" value="TreeGrafter"/>
</dbReference>
<comment type="caution">
    <text evidence="8">The sequence shown here is derived from an EMBL/GenBank/DDBJ whole genome shotgun (WGS) entry which is preliminary data.</text>
</comment>
<keyword evidence="4" id="KW-1133">Transmembrane helix</keyword>
<dbReference type="PANTHER" id="PTHR15415">
    <property type="entry name" value="MITOFILIN"/>
    <property type="match status" value="1"/>
</dbReference>
<dbReference type="AlphaFoldDB" id="A0A4E0RA34"/>
<evidence type="ECO:0000256" key="6">
    <source>
        <dbReference type="ARBA" id="ARBA00023136"/>
    </source>
</evidence>
<comment type="subcellular location">
    <subcellularLocation>
        <location evidence="7">Mitochondrion inner membrane</location>
        <topology evidence="7">Single-pass membrane protein</topology>
    </subcellularLocation>
</comment>
<dbReference type="EMBL" id="JXXN02001802">
    <property type="protein sequence ID" value="THD24046.1"/>
    <property type="molecule type" value="Genomic_DNA"/>
</dbReference>
<name>A0A4E0RA34_FASHE</name>
<evidence type="ECO:0000256" key="1">
    <source>
        <dbReference type="ARBA" id="ARBA00010877"/>
    </source>
</evidence>
<keyword evidence="3 7" id="KW-0999">Mitochondrion inner membrane</keyword>
<accession>A0A4E0RA34</accession>
<keyword evidence="9" id="KW-1185">Reference proteome</keyword>
<dbReference type="Pfam" id="PF09731">
    <property type="entry name" value="Mitofilin"/>
    <property type="match status" value="2"/>
</dbReference>
<reference evidence="8" key="1">
    <citation type="submission" date="2019-03" db="EMBL/GenBank/DDBJ databases">
        <title>Improved annotation for the trematode Fasciola hepatica.</title>
        <authorList>
            <person name="Choi Y.-J."/>
            <person name="Martin J."/>
            <person name="Mitreva M."/>
        </authorList>
    </citation>
    <scope>NUCLEOTIDE SEQUENCE [LARGE SCALE GENOMIC DNA]</scope>
</reference>
<evidence type="ECO:0000256" key="2">
    <source>
        <dbReference type="ARBA" id="ARBA00022692"/>
    </source>
</evidence>
<evidence type="ECO:0000313" key="9">
    <source>
        <dbReference type="Proteomes" id="UP000230066"/>
    </source>
</evidence>
<evidence type="ECO:0000256" key="3">
    <source>
        <dbReference type="ARBA" id="ARBA00022792"/>
    </source>
</evidence>
<evidence type="ECO:0000256" key="4">
    <source>
        <dbReference type="ARBA" id="ARBA00022989"/>
    </source>
</evidence>
<evidence type="ECO:0000256" key="5">
    <source>
        <dbReference type="ARBA" id="ARBA00023128"/>
    </source>
</evidence>
<keyword evidence="5 7" id="KW-0496">Mitochondrion</keyword>
<evidence type="ECO:0000313" key="8">
    <source>
        <dbReference type="EMBL" id="THD24046.1"/>
    </source>
</evidence>
<dbReference type="PANTHER" id="PTHR15415:SF7">
    <property type="entry name" value="MICOS COMPLEX SUBUNIT MIC60"/>
    <property type="match status" value="1"/>
</dbReference>
<keyword evidence="6" id="KW-0472">Membrane</keyword>
<sequence length="434" mass="48912">MLMRYRDLISRTHETLQKDLDELRDHIDPNKSGSELSVGELNSLIVVAHSRIGQLRQLLTEAEEREGARLSSALEAQRRADEEMIADQVQRELSKERNKHEIERLHWTIEAREQTQRELRQALARHSDHLSHMLRLKQEEMEHQFTYRLREALAQEKTAFEAALSGWIQRMKAIEDVVDGRAELDKLAKETQALWIACEALACSLSSARPTTPHGISFSEGNVTGPLQDFVEAVKDAASTGSHPFALAILEKIPPEAITQGVWMERGLKERFEKVYKVCRRVALVDETGGSLWTYALSWLQSVLMLDAFGGKYLNQIPWLREALSEPLLEGNTEVGELGTGLDTFCLLRSAKAALSLDRKDFAESETDLSDELKDADDGIELAVRLVGQLRGQARLVAADWLADARLYLEARQAAQALLAYAAARSMSTFQKRL</sequence>
<comment type="similarity">
    <text evidence="1 7">Belongs to the MICOS complex subunit Mic60 family.</text>
</comment>
<organism evidence="8 9">
    <name type="scientific">Fasciola hepatica</name>
    <name type="common">Liver fluke</name>
    <dbReference type="NCBI Taxonomy" id="6192"/>
    <lineage>
        <taxon>Eukaryota</taxon>
        <taxon>Metazoa</taxon>
        <taxon>Spiralia</taxon>
        <taxon>Lophotrochozoa</taxon>
        <taxon>Platyhelminthes</taxon>
        <taxon>Trematoda</taxon>
        <taxon>Digenea</taxon>
        <taxon>Plagiorchiida</taxon>
        <taxon>Echinostomata</taxon>
        <taxon>Echinostomatoidea</taxon>
        <taxon>Fasciolidae</taxon>
        <taxon>Fasciola</taxon>
    </lineage>
</organism>
<comment type="function">
    <text evidence="7">Component of the MICOS complex, a large protein complex of the mitochondrial inner membrane that plays crucial roles in the maintenance of crista junctions, inner membrane architecture, and formation of contact sites to the outer membrane.</text>
</comment>
<proteinExistence type="inferred from homology"/>
<protein>
    <recommendedName>
        <fullName evidence="7">MICOS complex subunit MIC60</fullName>
    </recommendedName>
    <alternativeName>
        <fullName evidence="7">Mitofilin</fullName>
    </alternativeName>
</protein>
<keyword evidence="2 7" id="KW-0812">Transmembrane</keyword>
<dbReference type="Proteomes" id="UP000230066">
    <property type="component" value="Unassembled WGS sequence"/>
</dbReference>
<evidence type="ECO:0000256" key="7">
    <source>
        <dbReference type="RuleBase" id="RU363000"/>
    </source>
</evidence>
<gene>
    <name evidence="8" type="ORF">D915_005005</name>
</gene>